<dbReference type="AlphaFoldDB" id="A0A495JJJ3"/>
<sequence length="340" mass="37005">MARVPSHRHSMMHEHPRGGNRRRAYQMLALAAVILGGLLPTTQAQAAPSVEEIEKQIDAQWVQLEPTIEQYNKVHSQLLSNQKKSSELQKKIQPLALHADLALDRVGDLASRYYKSGPSSDLNALLTSGTPTELADQLTILDHLAREQQEQIADVTAAKEKYDVEKRKLDELVAQQKKQDAELSAKQKSIDAEINRLEKLRLTAYGSSSSGGALRIGPCPAVYPGGPAGTAVKTACAQIGKMYVWGATGPSNFDCSGLTQYAWGKAGVKLTHYTGAQWNEGQVISRANARAGDLVFFYGDLHHVGMYVGNGLMVHAPQSGQPVKMTKIDVMPVAGFRRPG</sequence>
<dbReference type="Pfam" id="PF00877">
    <property type="entry name" value="NLPC_P60"/>
    <property type="match status" value="1"/>
</dbReference>
<keyword evidence="5" id="KW-0175">Coiled coil</keyword>
<dbReference type="Proteomes" id="UP000277671">
    <property type="component" value="Unassembled WGS sequence"/>
</dbReference>
<dbReference type="InterPro" id="IPR038765">
    <property type="entry name" value="Papain-like_cys_pep_sf"/>
</dbReference>
<gene>
    <name evidence="9" type="ORF">BDK92_3525</name>
</gene>
<keyword evidence="10" id="KW-1185">Reference proteome</keyword>
<dbReference type="InterPro" id="IPR000064">
    <property type="entry name" value="NLP_P60_dom"/>
</dbReference>
<dbReference type="SUPFAM" id="SSF54001">
    <property type="entry name" value="Cysteine proteinases"/>
    <property type="match status" value="1"/>
</dbReference>
<comment type="similarity">
    <text evidence="1">Belongs to the peptidase C40 family.</text>
</comment>
<feature type="compositionally biased region" description="Basic residues" evidence="6">
    <location>
        <begin position="1"/>
        <end position="10"/>
    </location>
</feature>
<dbReference type="EMBL" id="RBKT01000001">
    <property type="protein sequence ID" value="RKR89186.1"/>
    <property type="molecule type" value="Genomic_DNA"/>
</dbReference>
<accession>A0A495JJJ3</accession>
<reference evidence="9 10" key="1">
    <citation type="submission" date="2018-10" db="EMBL/GenBank/DDBJ databases">
        <title>Sequencing the genomes of 1000 actinobacteria strains.</title>
        <authorList>
            <person name="Klenk H.-P."/>
        </authorList>
    </citation>
    <scope>NUCLEOTIDE SEQUENCE [LARGE SCALE GENOMIC DNA]</scope>
    <source>
        <strain evidence="9 10">DSM 45175</strain>
    </source>
</reference>
<dbReference type="GO" id="GO:0008234">
    <property type="term" value="F:cysteine-type peptidase activity"/>
    <property type="evidence" value="ECO:0007669"/>
    <property type="project" value="UniProtKB-KW"/>
</dbReference>
<evidence type="ECO:0000313" key="9">
    <source>
        <dbReference type="EMBL" id="RKR89186.1"/>
    </source>
</evidence>
<feature type="region of interest" description="Disordered" evidence="6">
    <location>
        <begin position="1"/>
        <end position="20"/>
    </location>
</feature>
<dbReference type="Gene3D" id="6.10.250.3150">
    <property type="match status" value="1"/>
</dbReference>
<keyword evidence="3" id="KW-0378">Hydrolase</keyword>
<dbReference type="GO" id="GO:0006508">
    <property type="term" value="P:proteolysis"/>
    <property type="evidence" value="ECO:0007669"/>
    <property type="project" value="UniProtKB-KW"/>
</dbReference>
<evidence type="ECO:0000256" key="1">
    <source>
        <dbReference type="ARBA" id="ARBA00007074"/>
    </source>
</evidence>
<evidence type="ECO:0000256" key="6">
    <source>
        <dbReference type="SAM" id="MobiDB-lite"/>
    </source>
</evidence>
<evidence type="ECO:0000256" key="4">
    <source>
        <dbReference type="ARBA" id="ARBA00022807"/>
    </source>
</evidence>
<feature type="signal peptide" evidence="7">
    <location>
        <begin position="1"/>
        <end position="46"/>
    </location>
</feature>
<proteinExistence type="inferred from homology"/>
<name>A0A495JJJ3_9ACTN</name>
<evidence type="ECO:0000256" key="7">
    <source>
        <dbReference type="SAM" id="SignalP"/>
    </source>
</evidence>
<organism evidence="9 10">
    <name type="scientific">Micromonospora pisi</name>
    <dbReference type="NCBI Taxonomy" id="589240"/>
    <lineage>
        <taxon>Bacteria</taxon>
        <taxon>Bacillati</taxon>
        <taxon>Actinomycetota</taxon>
        <taxon>Actinomycetes</taxon>
        <taxon>Micromonosporales</taxon>
        <taxon>Micromonosporaceae</taxon>
        <taxon>Micromonospora</taxon>
    </lineage>
</organism>
<dbReference type="PROSITE" id="PS51935">
    <property type="entry name" value="NLPC_P60"/>
    <property type="match status" value="1"/>
</dbReference>
<keyword evidence="7" id="KW-0732">Signal</keyword>
<evidence type="ECO:0000259" key="8">
    <source>
        <dbReference type="PROSITE" id="PS51935"/>
    </source>
</evidence>
<evidence type="ECO:0000256" key="3">
    <source>
        <dbReference type="ARBA" id="ARBA00022801"/>
    </source>
</evidence>
<keyword evidence="4" id="KW-0788">Thiol protease</keyword>
<feature type="domain" description="NlpC/P60" evidence="8">
    <location>
        <begin position="225"/>
        <end position="340"/>
    </location>
</feature>
<keyword evidence="2" id="KW-0645">Protease</keyword>
<dbReference type="PANTHER" id="PTHR47359:SF3">
    <property type="entry name" value="NLP_P60 DOMAIN-CONTAINING PROTEIN-RELATED"/>
    <property type="match status" value="1"/>
</dbReference>
<evidence type="ECO:0000256" key="2">
    <source>
        <dbReference type="ARBA" id="ARBA00022670"/>
    </source>
</evidence>
<protein>
    <submittedName>
        <fullName evidence="9">NlpC/P60 family protein</fullName>
    </submittedName>
</protein>
<dbReference type="Gene3D" id="3.90.1720.10">
    <property type="entry name" value="endopeptidase domain like (from Nostoc punctiforme)"/>
    <property type="match status" value="1"/>
</dbReference>
<comment type="caution">
    <text evidence="9">The sequence shown here is derived from an EMBL/GenBank/DDBJ whole genome shotgun (WGS) entry which is preliminary data.</text>
</comment>
<dbReference type="PANTHER" id="PTHR47359">
    <property type="entry name" value="PEPTIDOGLYCAN DL-ENDOPEPTIDASE CWLO"/>
    <property type="match status" value="1"/>
</dbReference>
<feature type="chain" id="PRO_5019807022" evidence="7">
    <location>
        <begin position="47"/>
        <end position="340"/>
    </location>
</feature>
<evidence type="ECO:0000256" key="5">
    <source>
        <dbReference type="SAM" id="Coils"/>
    </source>
</evidence>
<dbReference type="InterPro" id="IPR051794">
    <property type="entry name" value="PG_Endopeptidase_C40"/>
</dbReference>
<evidence type="ECO:0000313" key="10">
    <source>
        <dbReference type="Proteomes" id="UP000277671"/>
    </source>
</evidence>
<feature type="coiled-coil region" evidence="5">
    <location>
        <begin position="145"/>
        <end position="179"/>
    </location>
</feature>